<proteinExistence type="predicted"/>
<evidence type="ECO:0000313" key="1">
    <source>
        <dbReference type="EMBL" id="RFA36812.1"/>
    </source>
</evidence>
<dbReference type="EMBL" id="NFZW01000008">
    <property type="protein sequence ID" value="RFA36812.1"/>
    <property type="molecule type" value="Genomic_DNA"/>
</dbReference>
<protein>
    <submittedName>
        <fullName evidence="1">Uncharacterized protein</fullName>
    </submittedName>
</protein>
<gene>
    <name evidence="1" type="ORF">CAL65_09805</name>
</gene>
<dbReference type="Proteomes" id="UP000256763">
    <property type="component" value="Unassembled WGS sequence"/>
</dbReference>
<accession>A0A3E0WUZ9</accession>
<organism evidence="1 2">
    <name type="scientific">Alkalilimnicola ehrlichii</name>
    <dbReference type="NCBI Taxonomy" id="351052"/>
    <lineage>
        <taxon>Bacteria</taxon>
        <taxon>Pseudomonadati</taxon>
        <taxon>Pseudomonadota</taxon>
        <taxon>Gammaproteobacteria</taxon>
        <taxon>Chromatiales</taxon>
        <taxon>Ectothiorhodospiraceae</taxon>
        <taxon>Alkalilimnicola</taxon>
    </lineage>
</organism>
<name>A0A3E0WUZ9_9GAMM</name>
<dbReference type="OrthoDB" id="7056836at2"/>
<dbReference type="AlphaFoldDB" id="A0A3E0WUZ9"/>
<comment type="caution">
    <text evidence="1">The sequence shown here is derived from an EMBL/GenBank/DDBJ whole genome shotgun (WGS) entry which is preliminary data.</text>
</comment>
<reference evidence="2" key="1">
    <citation type="submission" date="2017-05" db="EMBL/GenBank/DDBJ databases">
        <authorList>
            <person name="Sharma S."/>
            <person name="Sidhu C."/>
            <person name="Pinnaka A.K."/>
        </authorList>
    </citation>
    <scope>NUCLEOTIDE SEQUENCE [LARGE SCALE GENOMIC DNA]</scope>
    <source>
        <strain evidence="2">AK93</strain>
    </source>
</reference>
<sequence>MKDVLEATFRAELADKHGSKVELYSREVILGARYMGFRNLSGRVLGAEEPMSLGEYLVHNLLGPEERKSVFTSPYDLGNRAALDSDAARQQALSRYLGGLTASVDNVPRRTISNVEDVLKKLKHIVRDLTGYDYKAYTEGCIGCADAHESASYAVKALCTLFRYRLEWPKAFSQFNPPSPKKANLELRDAHPLRWHDDTPEKGVSIYADLKLSLTHGMDAEDVETLVPILKRIAGRYAESSFVVPTLLALRVDNPHLKGMLPSLKEIERALPLGERVLPERLDKSLYVGLVMREIEHRVAGKQYINEFLAGDKAAVPRVGNSAYEALSNVLVAQAKEDEGGFRAAIRRLTGHDFSDEEFTRASALSECLRWFVKSPLEHDLRYNRLELLAALIACLGRAAERITIKAYWYRKETSSNRPVYYLERVQGFKDLAGIPEFYQEYWFRRYALVLSRLVLSEDLWHENNQFEQFECARIIRLFQTHSFRDAAALVNAYLKASRSPPSVGGPPGA</sequence>
<keyword evidence="2" id="KW-1185">Reference proteome</keyword>
<evidence type="ECO:0000313" key="2">
    <source>
        <dbReference type="Proteomes" id="UP000256763"/>
    </source>
</evidence>
<dbReference type="RefSeq" id="WP_116302073.1">
    <property type="nucleotide sequence ID" value="NZ_NFZV01000008.1"/>
</dbReference>